<evidence type="ECO:0000313" key="3">
    <source>
        <dbReference type="Proteomes" id="UP000483432"/>
    </source>
</evidence>
<gene>
    <name evidence="2" type="ORF">GZ085_04655</name>
</gene>
<organism evidence="2 3">
    <name type="scientific">Sulfuriferula multivorans</name>
    <dbReference type="NCBI Taxonomy" id="1559896"/>
    <lineage>
        <taxon>Bacteria</taxon>
        <taxon>Pseudomonadati</taxon>
        <taxon>Pseudomonadota</taxon>
        <taxon>Betaproteobacteria</taxon>
        <taxon>Nitrosomonadales</taxon>
        <taxon>Sulfuricellaceae</taxon>
        <taxon>Sulfuriferula</taxon>
    </lineage>
</organism>
<sequence>MSASLEGKRDTTSPGNPPTGFVRLAEGEYHARLTACAGLAVVLFSSPHCGACRGWKRLLPDALLDQARTFYEVDVSEATGVARYFGIFHLPTIYLYRYGVFHAELQCEAKADRVRQTVYDLLQAPAQEEPE</sequence>
<protein>
    <submittedName>
        <fullName evidence="2">Thioredoxin family protein</fullName>
    </submittedName>
</protein>
<feature type="domain" description="Thioredoxin" evidence="1">
    <location>
        <begin position="23"/>
        <end position="118"/>
    </location>
</feature>
<dbReference type="InterPro" id="IPR036249">
    <property type="entry name" value="Thioredoxin-like_sf"/>
</dbReference>
<dbReference type="EMBL" id="JAAFGW010000048">
    <property type="protein sequence ID" value="NDP47679.1"/>
    <property type="molecule type" value="Genomic_DNA"/>
</dbReference>
<proteinExistence type="predicted"/>
<dbReference type="Pfam" id="PF00085">
    <property type="entry name" value="Thioredoxin"/>
    <property type="match status" value="1"/>
</dbReference>
<dbReference type="Proteomes" id="UP000483432">
    <property type="component" value="Unassembled WGS sequence"/>
</dbReference>
<dbReference type="AlphaFoldDB" id="A0A7C9K0M8"/>
<dbReference type="CDD" id="cd02947">
    <property type="entry name" value="TRX_family"/>
    <property type="match status" value="1"/>
</dbReference>
<dbReference type="Gene3D" id="3.40.30.10">
    <property type="entry name" value="Glutaredoxin"/>
    <property type="match status" value="1"/>
</dbReference>
<name>A0A7C9K0M8_9PROT</name>
<evidence type="ECO:0000259" key="1">
    <source>
        <dbReference type="Pfam" id="PF00085"/>
    </source>
</evidence>
<accession>A0A7C9K0M8</accession>
<dbReference type="InterPro" id="IPR013766">
    <property type="entry name" value="Thioredoxin_domain"/>
</dbReference>
<evidence type="ECO:0000313" key="2">
    <source>
        <dbReference type="EMBL" id="NDP47679.1"/>
    </source>
</evidence>
<dbReference type="SUPFAM" id="SSF52833">
    <property type="entry name" value="Thioredoxin-like"/>
    <property type="match status" value="1"/>
</dbReference>
<comment type="caution">
    <text evidence="2">The sequence shown here is derived from an EMBL/GenBank/DDBJ whole genome shotgun (WGS) entry which is preliminary data.</text>
</comment>
<reference evidence="2 3" key="1">
    <citation type="submission" date="2019-09" db="EMBL/GenBank/DDBJ databases">
        <title>H2 Metabolism Revealed by Metagenomic Analysis in Subglacial Sediment of East Antarctica.</title>
        <authorList>
            <person name="Yang Z."/>
            <person name="Zhang Y."/>
            <person name="Lv Y."/>
            <person name="Yan W."/>
            <person name="Xiao X."/>
            <person name="Sun B."/>
            <person name="Ma H."/>
        </authorList>
    </citation>
    <scope>NUCLEOTIDE SEQUENCE [LARGE SCALE GENOMIC DNA]</scope>
    <source>
        <strain evidence="2">Bin2_2</strain>
    </source>
</reference>